<dbReference type="SMART" id="SM00267">
    <property type="entry name" value="GGDEF"/>
    <property type="match status" value="1"/>
</dbReference>
<comment type="caution">
    <text evidence="5">The sequence shown here is derived from an EMBL/GenBank/DDBJ whole genome shotgun (WGS) entry which is preliminary data.</text>
</comment>
<dbReference type="eggNOG" id="COG5001">
    <property type="taxonomic scope" value="Bacteria"/>
</dbReference>
<organism evidence="5 6">
    <name type="scientific">Thioclava dalianensis</name>
    <dbReference type="NCBI Taxonomy" id="1185766"/>
    <lineage>
        <taxon>Bacteria</taxon>
        <taxon>Pseudomonadati</taxon>
        <taxon>Pseudomonadota</taxon>
        <taxon>Alphaproteobacteria</taxon>
        <taxon>Rhodobacterales</taxon>
        <taxon>Paracoccaceae</taxon>
        <taxon>Thioclava</taxon>
    </lineage>
</organism>
<keyword evidence="1" id="KW-0175">Coiled coil</keyword>
<dbReference type="PANTHER" id="PTHR33121">
    <property type="entry name" value="CYCLIC DI-GMP PHOSPHODIESTERASE PDEF"/>
    <property type="match status" value="1"/>
</dbReference>
<sequence>MRLSGRGASSKPAAGPVLLRRELVVFLPAVALAGLWFGLEGLLLLGLTALLVAWMTRPLPPPALTPEAARDPVTGLPLRAEAEAIMESYLTEAMVTERRTACIVVGFDAPELLLRQMPRSSFEDVMQRSAERLSGMLRDSDRLAWLEEARFAVMLRPSPALDQEALIQLSAKLQTAFETPISLGSHAVQPTCHIGFCRMDLAPSAGGSALIRAACTAASEAARNGHSAIRSYSRAIQDAAKRRSELEREVIGALENGQIRAFFQPQLSTDTGAISGLQAIPRWLHRKRGMLTENDILSAVKAADLETRFAEVMLLQALSALRDFDSADVDYGPVSLPLCTGLLRNPKLVDRLKWEFDRFEIGAQRICLIVHQDALAQHDDATIADNLARIDALGCRIELAMGCDGPISAPMIRRAKAHRLCIHRAFIARIDQDPEQQRIVAAIIALSEGLGVQTVGDGTKSLGEHALLGQLGCNLVQGPAVAPPIPLEELGDWSRQHRTKLDATPRIDSSGRI</sequence>
<evidence type="ECO:0000259" key="3">
    <source>
        <dbReference type="PROSITE" id="PS50883"/>
    </source>
</evidence>
<evidence type="ECO:0000313" key="5">
    <source>
        <dbReference type="EMBL" id="KEP69403.1"/>
    </source>
</evidence>
<dbReference type="CDD" id="cd01948">
    <property type="entry name" value="EAL"/>
    <property type="match status" value="1"/>
</dbReference>
<keyword evidence="2" id="KW-0812">Transmembrane</keyword>
<evidence type="ECO:0000256" key="2">
    <source>
        <dbReference type="SAM" id="Phobius"/>
    </source>
</evidence>
<dbReference type="Proteomes" id="UP000027725">
    <property type="component" value="Unassembled WGS sequence"/>
</dbReference>
<dbReference type="SUPFAM" id="SSF55073">
    <property type="entry name" value="Nucleotide cyclase"/>
    <property type="match status" value="1"/>
</dbReference>
<name>A0A074TK92_9RHOB</name>
<feature type="domain" description="GGDEF" evidence="4">
    <location>
        <begin position="98"/>
        <end position="234"/>
    </location>
</feature>
<dbReference type="InterPro" id="IPR029787">
    <property type="entry name" value="Nucleotide_cyclase"/>
</dbReference>
<dbReference type="InterPro" id="IPR043128">
    <property type="entry name" value="Rev_trsase/Diguanyl_cyclase"/>
</dbReference>
<dbReference type="InterPro" id="IPR035919">
    <property type="entry name" value="EAL_sf"/>
</dbReference>
<feature type="coiled-coil region" evidence="1">
    <location>
        <begin position="229"/>
        <end position="256"/>
    </location>
</feature>
<accession>A0A074TK92</accession>
<dbReference type="EMBL" id="JHEH01000014">
    <property type="protein sequence ID" value="KEP69403.1"/>
    <property type="molecule type" value="Genomic_DNA"/>
</dbReference>
<dbReference type="SMART" id="SM00052">
    <property type="entry name" value="EAL"/>
    <property type="match status" value="1"/>
</dbReference>
<dbReference type="PROSITE" id="PS50887">
    <property type="entry name" value="GGDEF"/>
    <property type="match status" value="1"/>
</dbReference>
<dbReference type="Gene3D" id="3.30.70.270">
    <property type="match status" value="1"/>
</dbReference>
<protein>
    <submittedName>
        <fullName evidence="5">Diguanylate cyclase</fullName>
    </submittedName>
</protein>
<dbReference type="InterPro" id="IPR000160">
    <property type="entry name" value="GGDEF_dom"/>
</dbReference>
<keyword evidence="2" id="KW-1133">Transmembrane helix</keyword>
<dbReference type="PROSITE" id="PS50883">
    <property type="entry name" value="EAL"/>
    <property type="match status" value="1"/>
</dbReference>
<evidence type="ECO:0000259" key="4">
    <source>
        <dbReference type="PROSITE" id="PS50887"/>
    </source>
</evidence>
<dbReference type="InterPro" id="IPR050706">
    <property type="entry name" value="Cyclic-di-GMP_PDE-like"/>
</dbReference>
<dbReference type="Gene3D" id="3.20.20.450">
    <property type="entry name" value="EAL domain"/>
    <property type="match status" value="1"/>
</dbReference>
<feature type="domain" description="EAL" evidence="3">
    <location>
        <begin position="243"/>
        <end position="498"/>
    </location>
</feature>
<evidence type="ECO:0000256" key="1">
    <source>
        <dbReference type="SAM" id="Coils"/>
    </source>
</evidence>
<dbReference type="SUPFAM" id="SSF141868">
    <property type="entry name" value="EAL domain-like"/>
    <property type="match status" value="1"/>
</dbReference>
<feature type="transmembrane region" description="Helical" evidence="2">
    <location>
        <begin position="23"/>
        <end position="55"/>
    </location>
</feature>
<proteinExistence type="predicted"/>
<dbReference type="Pfam" id="PF00990">
    <property type="entry name" value="GGDEF"/>
    <property type="match status" value="1"/>
</dbReference>
<dbReference type="STRING" id="1185766.SAMN05216224_10245"/>
<dbReference type="PANTHER" id="PTHR33121:SF70">
    <property type="entry name" value="SIGNALING PROTEIN YKOW"/>
    <property type="match status" value="1"/>
</dbReference>
<evidence type="ECO:0000313" key="6">
    <source>
        <dbReference type="Proteomes" id="UP000027725"/>
    </source>
</evidence>
<keyword evidence="6" id="KW-1185">Reference proteome</keyword>
<dbReference type="GO" id="GO:0071111">
    <property type="term" value="F:cyclic-guanylate-specific phosphodiesterase activity"/>
    <property type="evidence" value="ECO:0007669"/>
    <property type="project" value="InterPro"/>
</dbReference>
<dbReference type="InterPro" id="IPR001633">
    <property type="entry name" value="EAL_dom"/>
</dbReference>
<keyword evidence="2" id="KW-0472">Membrane</keyword>
<dbReference type="Pfam" id="PF00563">
    <property type="entry name" value="EAL"/>
    <property type="match status" value="1"/>
</dbReference>
<dbReference type="AlphaFoldDB" id="A0A074TK92"/>
<reference evidence="5 6" key="1">
    <citation type="submission" date="2014-03" db="EMBL/GenBank/DDBJ databases">
        <title>The draft genome sequence of Thioclava dalianensis DLFJ1-1.</title>
        <authorList>
            <person name="Lai Q."/>
            <person name="Shao Z."/>
        </authorList>
    </citation>
    <scope>NUCLEOTIDE SEQUENCE [LARGE SCALE GENOMIC DNA]</scope>
    <source>
        <strain evidence="5 6">DLFJ1-1</strain>
    </source>
</reference>
<gene>
    <name evidence="5" type="ORF">DL1_04095</name>
</gene>